<dbReference type="InterPro" id="IPR020806">
    <property type="entry name" value="PKS_PP-bd"/>
</dbReference>
<dbReference type="GO" id="GO:0031177">
    <property type="term" value="F:phosphopantetheine binding"/>
    <property type="evidence" value="ECO:0007669"/>
    <property type="project" value="InterPro"/>
</dbReference>
<feature type="compositionally biased region" description="Low complexity" evidence="6">
    <location>
        <begin position="1336"/>
        <end position="1355"/>
    </location>
</feature>
<feature type="region of interest" description="C-terminal hotdog fold" evidence="5">
    <location>
        <begin position="1128"/>
        <end position="1295"/>
    </location>
</feature>
<feature type="active site" description="Proton acceptor; for dehydratase activity" evidence="5">
    <location>
        <position position="984"/>
    </location>
</feature>
<dbReference type="InterPro" id="IPR011032">
    <property type="entry name" value="GroES-like_sf"/>
</dbReference>
<keyword evidence="3" id="KW-0808">Transferase</keyword>
<dbReference type="GO" id="GO:0004312">
    <property type="term" value="F:fatty acid synthase activity"/>
    <property type="evidence" value="ECO:0007669"/>
    <property type="project" value="TreeGrafter"/>
</dbReference>
<dbReference type="Pfam" id="PF02801">
    <property type="entry name" value="Ketoacyl-synt_C"/>
    <property type="match status" value="1"/>
</dbReference>
<comment type="caution">
    <text evidence="10">The sequence shown here is derived from an EMBL/GenBank/DDBJ whole genome shotgun (WGS) entry which is preliminary data.</text>
</comment>
<dbReference type="Pfam" id="PF21089">
    <property type="entry name" value="PKS_DH_N"/>
    <property type="match status" value="1"/>
</dbReference>
<dbReference type="SUPFAM" id="SSF47336">
    <property type="entry name" value="ACP-like"/>
    <property type="match status" value="1"/>
</dbReference>
<dbReference type="PANTHER" id="PTHR43775:SF13">
    <property type="entry name" value="POLYKETIDE SYNTHASE 1"/>
    <property type="match status" value="1"/>
</dbReference>
<dbReference type="PROSITE" id="PS50075">
    <property type="entry name" value="CARRIER"/>
    <property type="match status" value="1"/>
</dbReference>
<evidence type="ECO:0000256" key="1">
    <source>
        <dbReference type="ARBA" id="ARBA00022450"/>
    </source>
</evidence>
<dbReference type="SMART" id="SM00823">
    <property type="entry name" value="PKS_PP"/>
    <property type="match status" value="1"/>
</dbReference>
<dbReference type="InterPro" id="IPR014030">
    <property type="entry name" value="Ketoacyl_synth_N"/>
</dbReference>
<dbReference type="InterPro" id="IPR036736">
    <property type="entry name" value="ACP-like_sf"/>
</dbReference>
<dbReference type="SUPFAM" id="SSF55048">
    <property type="entry name" value="Probable ACP-binding domain of malonyl-CoA ACP transacylase"/>
    <property type="match status" value="1"/>
</dbReference>
<dbReference type="InterPro" id="IPR018201">
    <property type="entry name" value="Ketoacyl_synth_AS"/>
</dbReference>
<feature type="compositionally biased region" description="Low complexity" evidence="6">
    <location>
        <begin position="1097"/>
        <end position="1112"/>
    </location>
</feature>
<dbReference type="Pfam" id="PF23114">
    <property type="entry name" value="NAD-bd_HRPKS_sdrA"/>
    <property type="match status" value="1"/>
</dbReference>
<dbReference type="InterPro" id="IPR020841">
    <property type="entry name" value="PKS_Beta-ketoAc_synthase_dom"/>
</dbReference>
<feature type="region of interest" description="Disordered" evidence="6">
    <location>
        <begin position="1323"/>
        <end position="1376"/>
    </location>
</feature>
<dbReference type="GO" id="GO:0008270">
    <property type="term" value="F:zinc ion binding"/>
    <property type="evidence" value="ECO:0007669"/>
    <property type="project" value="InterPro"/>
</dbReference>
<dbReference type="GO" id="GO:1901336">
    <property type="term" value="P:lactone biosynthetic process"/>
    <property type="evidence" value="ECO:0007669"/>
    <property type="project" value="UniProtKB-ARBA"/>
</dbReference>
<dbReference type="InterPro" id="IPR016036">
    <property type="entry name" value="Malonyl_transacylase_ACP-bd"/>
</dbReference>
<dbReference type="InterPro" id="IPR049552">
    <property type="entry name" value="PKS_DH_N"/>
</dbReference>
<dbReference type="CDD" id="cd05195">
    <property type="entry name" value="enoyl_red"/>
    <property type="match status" value="1"/>
</dbReference>
<dbReference type="Proteomes" id="UP001175001">
    <property type="component" value="Unassembled WGS sequence"/>
</dbReference>
<gene>
    <name evidence="10" type="primary">PKS2_1</name>
    <name evidence="10" type="ORF">DIS24_g11348</name>
</gene>
<dbReference type="SUPFAM" id="SSF51735">
    <property type="entry name" value="NAD(P)-binding Rossmann-fold domains"/>
    <property type="match status" value="2"/>
</dbReference>
<evidence type="ECO:0000256" key="2">
    <source>
        <dbReference type="ARBA" id="ARBA00022553"/>
    </source>
</evidence>
<feature type="domain" description="PKS/mFAS DH" evidence="9">
    <location>
        <begin position="951"/>
        <end position="1295"/>
    </location>
</feature>
<dbReference type="PROSITE" id="PS52019">
    <property type="entry name" value="PKS_MFAS_DH"/>
    <property type="match status" value="1"/>
</dbReference>
<dbReference type="Pfam" id="PF23297">
    <property type="entry name" value="ACP_SdgA_C"/>
    <property type="match status" value="1"/>
</dbReference>
<organism evidence="10 11">
    <name type="scientific">Lasiodiplodia hormozganensis</name>
    <dbReference type="NCBI Taxonomy" id="869390"/>
    <lineage>
        <taxon>Eukaryota</taxon>
        <taxon>Fungi</taxon>
        <taxon>Dikarya</taxon>
        <taxon>Ascomycota</taxon>
        <taxon>Pezizomycotina</taxon>
        <taxon>Dothideomycetes</taxon>
        <taxon>Dothideomycetes incertae sedis</taxon>
        <taxon>Botryosphaeriales</taxon>
        <taxon>Botryosphaeriaceae</taxon>
        <taxon>Lasiodiplodia</taxon>
    </lineage>
</organism>
<evidence type="ECO:0000256" key="5">
    <source>
        <dbReference type="PROSITE-ProRule" id="PRU01363"/>
    </source>
</evidence>
<protein>
    <submittedName>
        <fullName evidence="10">Reducing polyketide synthase PKS2</fullName>
    </submittedName>
</protein>
<evidence type="ECO:0000256" key="6">
    <source>
        <dbReference type="SAM" id="MobiDB-lite"/>
    </source>
</evidence>
<evidence type="ECO:0000256" key="4">
    <source>
        <dbReference type="ARBA" id="ARBA00023268"/>
    </source>
</evidence>
<proteinExistence type="predicted"/>
<sequence length="2346" mass="250812">MSSTRHLSQGRKRNITPQVRAMAQPISNQGYDGSLMPVAIVGMSCRLPGDVSTLEEFWRLMSRARSGWSEIPADRFSKDAYWHPNPEKKGCFNNVGGYFLNQDLACFDAPFFNITAQEAQSLDPQQRILLECAYEALENAGVPKESVIGSNTGVFVGGAASDYRLGNLRDADHTPMFDITGNHESILSNRISYYFDLRGPSCTVDTACSSSLYALHHAVQSIRAGESDQAIVAACHINLAPDDFVSMSMSRLFSEEGKTYAFDHRAKSGFARGEGAGCLVLKPLDQAIRDNDRVRAVIVNTGVNQDGRTVGLSSPSGEAQERLMREVYAKANISPEDTGFVEAHGTGTKAGDPIEATAIHRVFGKGRTARQPLYFGSVKTNVGHLENASGLVSVIKAAMMLERGFILPNINFEKPNEAIPLAQWNMKVPTTQRPWPTTKRYISINNFGFGGSNAHAVLTKPPLPPKTALAKESADPIPRLFVLSANDEKAARASMDALGVFLEQHPEVFQKSLTRNIAYTLCQRRSHLAWRVACVASSSNELAIALNSPDAKPGRCAPQQPPKIAFVYTGQGAQWHAMGRELLDAFPVFAESMRRADACLKGIGADFSLVEELMLDKDSSRVGLAHISQPICTAVQLALTDLLAAWGVRPAAVTGHSSGEIGAAYAAGLLGLEDAMAVAYHRGQAVIRLKEKHPDLRGAMLAVGVGADEVRPLLKTLKSAGGVVVACENSPNSITASGDVEAVEELAAKIEEMQQFNRKLRVDVAYHSPHMGLVADEYRAAIQDVKPLPEQQSADFYSSLHGKKVEGDILDASYWVDNLTKPVLFSTSLRELCIGSTPDILVEVGPHSALEGPVKQTLKALGKQASKTSYLPSLVRNKNAVTTCLELAGKLFTKGHTALSFEQINAPKDEVKTPVFLAEMPPYPWSHGQNTRYWSESRISRNHRIKRFPRHDLLGRLADYSNNELEPTWKNVVSTDDLPWLRDHRMQELTTFPFAGFVCMAVEAAAQRAVMRGGASSVEDVVSADHNRFVLREVLVTRPLLLEDGHEYETTLTLRPYAEGTRAYADAWDEFRICSWTEAKGWTEHCRGLVGVRKDSSSSSSNPVSSDRSSVVGRQATQRLQAAKELCNTTTTPAIDPTLFYTHLSTAGACYGPLFRNVLDLRATASTALATIAVPDTAASMPLGYEAAGSLVHAAFLDQVFQLAFPMLGAGRCEDGMRGTLYMPSAVREISVKAGAVPTGVGERMRVVAGGKPDLVNPRPVDFRMEGWREGVEDGEPVVAFEGLTFSPIKGGAGAGGEEVEPREVCFKLVWEPLEQKAEAHEGNGVVNGGEKPHANGVNGVNGHSNGTNGTNGTNGHHHDQPNGTNGVNGKTEAGKDTSSASVVIVADALESNPLPAALADAIAIRTSQTAAVSSLAGADAADKLCIVLSELDSPVLSTATPETFTQVQKLLTKSAGVLWVTRGAYKSATNPESNMAVGLIRSVRSETAAKAATLDLDPHSTCSTTEQVDLIMKVFKRAVMPSPPGDIPNDDHAIDMEYAEHSGTLVVPRIVPDAATSLFVHREASSQSNTPYLQPFPQPGDRRRLRLAIDTPGALDSLYFDDYATASSTSSSSSSSPPLAPDEIELHIHATGINFKDIVIAMGQLPNPSPTASLGIEAAGVVTRVGAAVSSLAVGDRVAAMPDGAYGTHTRCKASSAARIPGDMSFEHAASIPIVFCTAYHALVELARLQRGERVLIHAAAGGVGQACVQLARMLGAEVYATVGSADKKALVVEAYGVPAERVFYSRDTAFGEAVREATGGEGVDVVVNSLAGEFLRESWACLAPFGRFVEIGKRDITANTRLEMARFADCATFASLDLTRLANDRPKVMARVLEAVMRLFEFGAVRPVQPVKVVGVGEVEAAFRLLQSGKTMGKVVVVPRAGEKVMATHPRKRDLFRPDASYLIVGGTGGLGRSMAKWMVQKGARTVVLLSRSGKTDGKVGQLIEDMKQSFGANIVVRACDVADEQSVRALVDDCTTSLPPIRGVIHAAMVLRDTLFENMTFPDFQTVISSKVAGAWNIHNALLSSSVPLDFFIALSSVAAIVGNRGQAAYAAANAFLDAFVQHRRCVLGLPATSIDLTAVSDVGYLADSVDAARRNEVLTNIGGDTLCENEVLALLAAAVEGRDGVLEEGCGGHCLTGLRFPRAAEGGGGGIQPQLPFYADDAKFSVLRAAAVADASAAAAEAAGGEGGGAAAVRVSLAQALARAASKELAVDLVSRALLEKLSAILTVPLEDMDADAERSVTTYGLDSLNAIELRNWIAREVRGVNLQVLELLTSGSVRALAGVVVKRAGLEFKEEGEQAEA</sequence>
<dbReference type="PANTHER" id="PTHR43775">
    <property type="entry name" value="FATTY ACID SYNTHASE"/>
    <property type="match status" value="1"/>
</dbReference>
<dbReference type="InterPro" id="IPR057326">
    <property type="entry name" value="KR_dom"/>
</dbReference>
<dbReference type="InterPro" id="IPR014043">
    <property type="entry name" value="Acyl_transferase_dom"/>
</dbReference>
<dbReference type="Gene3D" id="1.10.1200.10">
    <property type="entry name" value="ACP-like"/>
    <property type="match status" value="1"/>
</dbReference>
<reference evidence="10" key="1">
    <citation type="submission" date="2023-06" db="EMBL/GenBank/DDBJ databases">
        <title>Multi-omics analyses reveal the molecular pathogenesis toolkit of Lasiodiplodia hormozganensis, a cross-kingdom pathogen.</title>
        <authorList>
            <person name="Felix C."/>
            <person name="Meneses R."/>
            <person name="Goncalves M.F.M."/>
            <person name="Tilleman L."/>
            <person name="Duarte A.S."/>
            <person name="Jorrin-Novo J.V."/>
            <person name="Van De Peer Y."/>
            <person name="Deforce D."/>
            <person name="Van Nieuwerburgh F."/>
            <person name="Esteves A.C."/>
            <person name="Alves A."/>
        </authorList>
    </citation>
    <scope>NUCLEOTIDE SEQUENCE</scope>
    <source>
        <strain evidence="10">CBS 339.90</strain>
    </source>
</reference>
<dbReference type="Gene3D" id="3.40.50.720">
    <property type="entry name" value="NAD(P)-binding Rossmann-like Domain"/>
    <property type="match status" value="3"/>
</dbReference>
<dbReference type="GO" id="GO:0016491">
    <property type="term" value="F:oxidoreductase activity"/>
    <property type="evidence" value="ECO:0007669"/>
    <property type="project" value="InterPro"/>
</dbReference>
<feature type="active site" description="Proton donor; for dehydratase activity" evidence="5">
    <location>
        <position position="1198"/>
    </location>
</feature>
<dbReference type="InterPro" id="IPR013968">
    <property type="entry name" value="PKS_KR"/>
</dbReference>
<dbReference type="InterPro" id="IPR002364">
    <property type="entry name" value="Quin_OxRdtase/zeta-crystal_CS"/>
</dbReference>
<feature type="region of interest" description="N-terminal hotdog fold" evidence="5">
    <location>
        <begin position="951"/>
        <end position="1097"/>
    </location>
</feature>
<dbReference type="Pfam" id="PF16197">
    <property type="entry name" value="KAsynt_C_assoc"/>
    <property type="match status" value="1"/>
</dbReference>
<evidence type="ECO:0000313" key="11">
    <source>
        <dbReference type="Proteomes" id="UP001175001"/>
    </source>
</evidence>
<feature type="region of interest" description="Disordered" evidence="6">
    <location>
        <begin position="1092"/>
        <end position="1113"/>
    </location>
</feature>
<dbReference type="InterPro" id="IPR036291">
    <property type="entry name" value="NAD(P)-bd_dom_sf"/>
</dbReference>
<dbReference type="SMART" id="SM00825">
    <property type="entry name" value="PKS_KS"/>
    <property type="match status" value="1"/>
</dbReference>
<feature type="domain" description="Carrier" evidence="7">
    <location>
        <begin position="2256"/>
        <end position="2333"/>
    </location>
</feature>
<dbReference type="InterPro" id="IPR032821">
    <property type="entry name" value="PKS_assoc"/>
</dbReference>
<dbReference type="Pfam" id="PF08659">
    <property type="entry name" value="KR"/>
    <property type="match status" value="1"/>
</dbReference>
<dbReference type="GO" id="GO:0004315">
    <property type="term" value="F:3-oxoacyl-[acyl-carrier-protein] synthase activity"/>
    <property type="evidence" value="ECO:0007669"/>
    <property type="project" value="InterPro"/>
</dbReference>
<dbReference type="SMART" id="SM00827">
    <property type="entry name" value="PKS_AT"/>
    <property type="match status" value="1"/>
</dbReference>
<evidence type="ECO:0000259" key="9">
    <source>
        <dbReference type="PROSITE" id="PS52019"/>
    </source>
</evidence>
<dbReference type="InterPro" id="IPR042104">
    <property type="entry name" value="PKS_dehydratase_sf"/>
</dbReference>
<feature type="domain" description="Ketosynthase family 3 (KS3)" evidence="8">
    <location>
        <begin position="35"/>
        <end position="460"/>
    </location>
</feature>
<dbReference type="InterPro" id="IPR020843">
    <property type="entry name" value="ER"/>
</dbReference>
<dbReference type="FunFam" id="3.40.366.10:FF:000002">
    <property type="entry name" value="Probable polyketide synthase 2"/>
    <property type="match status" value="1"/>
</dbReference>
<dbReference type="GO" id="GO:0006633">
    <property type="term" value="P:fatty acid biosynthetic process"/>
    <property type="evidence" value="ECO:0007669"/>
    <property type="project" value="InterPro"/>
</dbReference>
<dbReference type="Gene3D" id="3.40.47.10">
    <property type="match status" value="1"/>
</dbReference>
<dbReference type="InterPro" id="IPR013154">
    <property type="entry name" value="ADH-like_N"/>
</dbReference>
<keyword evidence="11" id="KW-1185">Reference proteome</keyword>
<dbReference type="GO" id="GO:0030639">
    <property type="term" value="P:polyketide biosynthetic process"/>
    <property type="evidence" value="ECO:0007669"/>
    <property type="project" value="UniProtKB-ARBA"/>
</dbReference>
<feature type="region of interest" description="Disordered" evidence="6">
    <location>
        <begin position="1563"/>
        <end position="1582"/>
    </location>
</feature>
<dbReference type="Pfam" id="PF08240">
    <property type="entry name" value="ADH_N"/>
    <property type="match status" value="1"/>
</dbReference>
<accession>A0AA39WV30</accession>
<dbReference type="PROSITE" id="PS00606">
    <property type="entry name" value="KS3_1"/>
    <property type="match status" value="1"/>
</dbReference>
<dbReference type="Pfam" id="PF14765">
    <property type="entry name" value="PS-DH"/>
    <property type="match status" value="1"/>
</dbReference>
<dbReference type="InterPro" id="IPR016035">
    <property type="entry name" value="Acyl_Trfase/lysoPLipase"/>
</dbReference>
<dbReference type="PROSITE" id="PS52004">
    <property type="entry name" value="KS3_2"/>
    <property type="match status" value="1"/>
</dbReference>
<dbReference type="InterPro" id="IPR049551">
    <property type="entry name" value="PKS_DH_C"/>
</dbReference>
<dbReference type="CDD" id="cd00833">
    <property type="entry name" value="PKS"/>
    <property type="match status" value="1"/>
</dbReference>
<dbReference type="PROSITE" id="PS01162">
    <property type="entry name" value="QOR_ZETA_CRYSTAL"/>
    <property type="match status" value="1"/>
</dbReference>
<dbReference type="SMART" id="SM00822">
    <property type="entry name" value="PKS_KR"/>
    <property type="match status" value="1"/>
</dbReference>
<name>A0AA39WV30_9PEZI</name>
<dbReference type="Pfam" id="PF00109">
    <property type="entry name" value="ketoacyl-synt"/>
    <property type="match status" value="1"/>
</dbReference>
<dbReference type="Gene3D" id="3.40.366.10">
    <property type="entry name" value="Malonyl-Coenzyme A Acyl Carrier Protein, domain 2"/>
    <property type="match status" value="1"/>
</dbReference>
<dbReference type="Pfam" id="PF00698">
    <property type="entry name" value="Acyl_transf_1"/>
    <property type="match status" value="1"/>
</dbReference>
<dbReference type="Gene3D" id="3.90.180.10">
    <property type="entry name" value="Medium-chain alcohol dehydrogenases, catalytic domain"/>
    <property type="match status" value="1"/>
</dbReference>
<dbReference type="Pfam" id="PF13602">
    <property type="entry name" value="ADH_zinc_N_2"/>
    <property type="match status" value="1"/>
</dbReference>
<dbReference type="FunFam" id="3.40.50.720:FF:000209">
    <property type="entry name" value="Polyketide synthase Pks12"/>
    <property type="match status" value="1"/>
</dbReference>
<dbReference type="InterPro" id="IPR020807">
    <property type="entry name" value="PKS_DH"/>
</dbReference>
<dbReference type="InterPro" id="IPR014031">
    <property type="entry name" value="Ketoacyl_synth_C"/>
</dbReference>
<evidence type="ECO:0000256" key="3">
    <source>
        <dbReference type="ARBA" id="ARBA00022679"/>
    </source>
</evidence>
<dbReference type="SUPFAM" id="SSF52151">
    <property type="entry name" value="FabD/lysophospholipase-like"/>
    <property type="match status" value="1"/>
</dbReference>
<dbReference type="PROSITE" id="PS00012">
    <property type="entry name" value="PHOSPHOPANTETHEINE"/>
    <property type="match status" value="1"/>
</dbReference>
<dbReference type="Gene3D" id="3.10.129.110">
    <property type="entry name" value="Polyketide synthase dehydratase"/>
    <property type="match status" value="1"/>
</dbReference>
<evidence type="ECO:0000259" key="7">
    <source>
        <dbReference type="PROSITE" id="PS50075"/>
    </source>
</evidence>
<keyword evidence="2" id="KW-0597">Phosphoprotein</keyword>
<dbReference type="SMART" id="SM00829">
    <property type="entry name" value="PKS_ER"/>
    <property type="match status" value="1"/>
</dbReference>
<dbReference type="InterPro" id="IPR001227">
    <property type="entry name" value="Ac_transferase_dom_sf"/>
</dbReference>
<dbReference type="SUPFAM" id="SSF50129">
    <property type="entry name" value="GroES-like"/>
    <property type="match status" value="1"/>
</dbReference>
<dbReference type="InterPro" id="IPR056501">
    <property type="entry name" value="NAD-bd_HRPKS_sdrA"/>
</dbReference>
<dbReference type="SMART" id="SM00826">
    <property type="entry name" value="PKS_DH"/>
    <property type="match status" value="1"/>
</dbReference>
<dbReference type="InterPro" id="IPR006162">
    <property type="entry name" value="Ppantetheine_attach_site"/>
</dbReference>
<evidence type="ECO:0000259" key="8">
    <source>
        <dbReference type="PROSITE" id="PS52004"/>
    </source>
</evidence>
<keyword evidence="4" id="KW-0511">Multifunctional enzyme</keyword>
<dbReference type="InterPro" id="IPR009081">
    <property type="entry name" value="PP-bd_ACP"/>
</dbReference>
<keyword evidence="1" id="KW-0596">Phosphopantetheine</keyword>
<dbReference type="SUPFAM" id="SSF53901">
    <property type="entry name" value="Thiolase-like"/>
    <property type="match status" value="1"/>
</dbReference>
<dbReference type="InterPro" id="IPR050091">
    <property type="entry name" value="PKS_NRPS_Biosynth_Enz"/>
</dbReference>
<dbReference type="InterPro" id="IPR016039">
    <property type="entry name" value="Thiolase-like"/>
</dbReference>
<dbReference type="InterPro" id="IPR049900">
    <property type="entry name" value="PKS_mFAS_DH"/>
</dbReference>
<evidence type="ECO:0000313" key="10">
    <source>
        <dbReference type="EMBL" id="KAK0622153.1"/>
    </source>
</evidence>
<dbReference type="EMBL" id="JAUJDW010000158">
    <property type="protein sequence ID" value="KAK0622153.1"/>
    <property type="molecule type" value="Genomic_DNA"/>
</dbReference>